<dbReference type="Proteomes" id="UP001530293">
    <property type="component" value="Unassembled WGS sequence"/>
</dbReference>
<sequence length="501" mass="55627">MYRRALSTASLSHQPAAVLATILVILNYLSSSISLLSNLLTPQLQPSPSSFADAFSLSSSSSCSRPSSPSCQRWQPSTTITEITRPKTIAAKLDLSPTNIIDAEVISSDDDNNNSESAPSTSLNNLIEYSQNLDPDWKSMPIAFCDTQSNTYIDCNLAFYVKDPTTTSTLDCDGDYEKVEEYALGVPCEIPIVVALELEDNAAVANNIAAATENEDGVNKVVNLSRVIPINPDDDTFLQDEGKEEIFQLAARALMEEFGPTIRLKRTPRVLTMEGDLDEVLGGDWRRVLWGSSGHDRGSRRRRKNSDDDGDYDDNDNDDDDDEMSLENMLHAYADGDDDENDGGEDVFDTIMKRDLGADYESLVDDDDNDIDEDLLNLFDGSAEMFDDDLNDLMDKVKDIKTELDDESDEVDHEGSSYDALLQRLQPSAALRLLNFLGPDGREYTILRPLRPILLVGKEDPDDYTRRILLTEEERARILPRLEGTCREGLENILSGYNVAG</sequence>
<feature type="coiled-coil region" evidence="1">
    <location>
        <begin position="383"/>
        <end position="410"/>
    </location>
</feature>
<comment type="caution">
    <text evidence="3">The sequence shown here is derived from an EMBL/GenBank/DDBJ whole genome shotgun (WGS) entry which is preliminary data.</text>
</comment>
<protein>
    <submittedName>
        <fullName evidence="3">Uncharacterized protein</fullName>
    </submittedName>
</protein>
<evidence type="ECO:0000256" key="2">
    <source>
        <dbReference type="SAM" id="MobiDB-lite"/>
    </source>
</evidence>
<proteinExistence type="predicted"/>
<feature type="compositionally biased region" description="Acidic residues" evidence="2">
    <location>
        <begin position="308"/>
        <end position="323"/>
    </location>
</feature>
<reference evidence="3 4" key="1">
    <citation type="submission" date="2024-10" db="EMBL/GenBank/DDBJ databases">
        <title>Updated reference genomes for cyclostephanoid diatoms.</title>
        <authorList>
            <person name="Roberts W.R."/>
            <person name="Alverson A.J."/>
        </authorList>
    </citation>
    <scope>NUCLEOTIDE SEQUENCE [LARGE SCALE GENOMIC DNA]</scope>
    <source>
        <strain evidence="3 4">AJA232-27</strain>
    </source>
</reference>
<feature type="region of interest" description="Disordered" evidence="2">
    <location>
        <begin position="294"/>
        <end position="323"/>
    </location>
</feature>
<dbReference type="AlphaFoldDB" id="A0ABD3MG60"/>
<keyword evidence="1" id="KW-0175">Coiled coil</keyword>
<accession>A0ABD3MG60</accession>
<gene>
    <name evidence="3" type="ORF">ACHAWU_002387</name>
</gene>
<dbReference type="EMBL" id="JALLBG020000157">
    <property type="protein sequence ID" value="KAL3761137.1"/>
    <property type="molecule type" value="Genomic_DNA"/>
</dbReference>
<evidence type="ECO:0000256" key="1">
    <source>
        <dbReference type="SAM" id="Coils"/>
    </source>
</evidence>
<keyword evidence="4" id="KW-1185">Reference proteome</keyword>
<organism evidence="3 4">
    <name type="scientific">Discostella pseudostelligera</name>
    <dbReference type="NCBI Taxonomy" id="259834"/>
    <lineage>
        <taxon>Eukaryota</taxon>
        <taxon>Sar</taxon>
        <taxon>Stramenopiles</taxon>
        <taxon>Ochrophyta</taxon>
        <taxon>Bacillariophyta</taxon>
        <taxon>Coscinodiscophyceae</taxon>
        <taxon>Thalassiosirophycidae</taxon>
        <taxon>Stephanodiscales</taxon>
        <taxon>Stephanodiscaceae</taxon>
        <taxon>Discostella</taxon>
    </lineage>
</organism>
<evidence type="ECO:0000313" key="4">
    <source>
        <dbReference type="Proteomes" id="UP001530293"/>
    </source>
</evidence>
<evidence type="ECO:0000313" key="3">
    <source>
        <dbReference type="EMBL" id="KAL3761137.1"/>
    </source>
</evidence>
<name>A0ABD3MG60_9STRA</name>